<evidence type="ECO:0000256" key="6">
    <source>
        <dbReference type="ARBA" id="ARBA00061400"/>
    </source>
</evidence>
<gene>
    <name evidence="8" type="ORF">CISIN_1g043239mg</name>
</gene>
<proteinExistence type="inferred from homology"/>
<dbReference type="EMBL" id="KK784912">
    <property type="protein sequence ID" value="KDO63653.1"/>
    <property type="molecule type" value="Genomic_DNA"/>
</dbReference>
<dbReference type="SUPFAM" id="SSF51735">
    <property type="entry name" value="NAD(P)-binding Rossmann-fold domains"/>
    <property type="match status" value="1"/>
</dbReference>
<evidence type="ECO:0000256" key="3">
    <source>
        <dbReference type="ARBA" id="ARBA00023002"/>
    </source>
</evidence>
<dbReference type="Proteomes" id="UP000027120">
    <property type="component" value="Unassembled WGS sequence"/>
</dbReference>
<sequence>KKPNRDDAYRRGAPGCFNPPLSERFTLLDPLLHSADSTHSFLSRHASSVRAILCLGPSPLTSDTLSLLPALEIVVGSTAGIDHVDLQECRRRGILVTNAGNAFSEDGADYVVGLLVDVLRRVSSIDRFVRNGLWPDHGAYPLGSTLGGKRVGIVGLGSIGSEVAKRLVPFGCSIAYTSRKKKPGVSYPFYANVSGLAADSDVLIVCCALTEETHHMINKDVMTALGKEGVIINVGRGALIDEKELVHFLVRGSLVELVLMCLRTSLMCQRSCLHWIMLCCLHMLLW</sequence>
<feature type="domain" description="D-isomer specific 2-hydroxyacid dehydrogenase NAD-binding" evidence="7">
    <location>
        <begin position="112"/>
        <end position="255"/>
    </location>
</feature>
<keyword evidence="1" id="KW-0323">Glycolate pathway</keyword>
<reference evidence="8 9" key="1">
    <citation type="submission" date="2014-04" db="EMBL/GenBank/DDBJ databases">
        <authorList>
            <consortium name="International Citrus Genome Consortium"/>
            <person name="Gmitter F."/>
            <person name="Chen C."/>
            <person name="Farmerie W."/>
            <person name="Harkins T."/>
            <person name="Desany B."/>
            <person name="Mohiuddin M."/>
            <person name="Kodira C."/>
            <person name="Borodovsky M."/>
            <person name="Lomsadze A."/>
            <person name="Burns P."/>
            <person name="Jenkins J."/>
            <person name="Prochnik S."/>
            <person name="Shu S."/>
            <person name="Chapman J."/>
            <person name="Pitluck S."/>
            <person name="Schmutz J."/>
            <person name="Rokhsar D."/>
        </authorList>
    </citation>
    <scope>NUCLEOTIDE SEQUENCE</scope>
</reference>
<protein>
    <recommendedName>
        <fullName evidence="7">D-isomer specific 2-hydroxyacid dehydrogenase NAD-binding domain-containing protein</fullName>
    </recommendedName>
</protein>
<feature type="non-terminal residue" evidence="8">
    <location>
        <position position="1"/>
    </location>
</feature>
<dbReference type="eggNOG" id="KOG0069">
    <property type="taxonomic scope" value="Eukaryota"/>
</dbReference>
<dbReference type="InterPro" id="IPR036291">
    <property type="entry name" value="NAD(P)-bd_dom_sf"/>
</dbReference>
<evidence type="ECO:0000256" key="1">
    <source>
        <dbReference type="ARBA" id="ARBA00022594"/>
    </source>
</evidence>
<accession>A0A067F8J2</accession>
<keyword evidence="5" id="KW-0601">Photorespiration</keyword>
<dbReference type="InterPro" id="IPR050223">
    <property type="entry name" value="D-isomer_2-hydroxyacid_DH"/>
</dbReference>
<dbReference type="PaxDb" id="2711-XP_006477345.1"/>
<dbReference type="Pfam" id="PF02826">
    <property type="entry name" value="2-Hacid_dh_C"/>
    <property type="match status" value="1"/>
</dbReference>
<dbReference type="PANTHER" id="PTHR10996:SF268">
    <property type="entry name" value="GLYOXYLATE_HYDROXYPYRUVATE REDUCTASE HPR3"/>
    <property type="match status" value="1"/>
</dbReference>
<evidence type="ECO:0000256" key="4">
    <source>
        <dbReference type="ARBA" id="ARBA00023027"/>
    </source>
</evidence>
<dbReference type="GO" id="GO:0009854">
    <property type="term" value="P:oxidative photosynthetic carbon pathway"/>
    <property type="evidence" value="ECO:0007669"/>
    <property type="project" value="UniProtKB-KW"/>
</dbReference>
<keyword evidence="2" id="KW-0521">NADP</keyword>
<evidence type="ECO:0000313" key="9">
    <source>
        <dbReference type="Proteomes" id="UP000027120"/>
    </source>
</evidence>
<dbReference type="GO" id="GO:0051287">
    <property type="term" value="F:NAD binding"/>
    <property type="evidence" value="ECO:0007669"/>
    <property type="project" value="InterPro"/>
</dbReference>
<dbReference type="SUPFAM" id="SSF52283">
    <property type="entry name" value="Formate/glycerate dehydrogenase catalytic domain-like"/>
    <property type="match status" value="1"/>
</dbReference>
<dbReference type="FunFam" id="3.40.50.720:FF:000213">
    <property type="entry name" value="Putative 2-hydroxyacid dehydrogenase"/>
    <property type="match status" value="1"/>
</dbReference>
<evidence type="ECO:0000256" key="5">
    <source>
        <dbReference type="ARBA" id="ARBA00023238"/>
    </source>
</evidence>
<organism evidence="8 9">
    <name type="scientific">Citrus sinensis</name>
    <name type="common">Sweet orange</name>
    <name type="synonym">Citrus aurantium var. sinensis</name>
    <dbReference type="NCBI Taxonomy" id="2711"/>
    <lineage>
        <taxon>Eukaryota</taxon>
        <taxon>Viridiplantae</taxon>
        <taxon>Streptophyta</taxon>
        <taxon>Embryophyta</taxon>
        <taxon>Tracheophyta</taxon>
        <taxon>Spermatophyta</taxon>
        <taxon>Magnoliopsida</taxon>
        <taxon>eudicotyledons</taxon>
        <taxon>Gunneridae</taxon>
        <taxon>Pentapetalae</taxon>
        <taxon>rosids</taxon>
        <taxon>malvids</taxon>
        <taxon>Sapindales</taxon>
        <taxon>Rutaceae</taxon>
        <taxon>Aurantioideae</taxon>
        <taxon>Citrus</taxon>
    </lineage>
</organism>
<dbReference type="PANTHER" id="PTHR10996">
    <property type="entry name" value="2-HYDROXYACID DEHYDROGENASE-RELATED"/>
    <property type="match status" value="1"/>
</dbReference>
<dbReference type="Gene3D" id="3.40.50.720">
    <property type="entry name" value="NAD(P)-binding Rossmann-like Domain"/>
    <property type="match status" value="2"/>
</dbReference>
<name>A0A067F8J2_CITSI</name>
<keyword evidence="9" id="KW-1185">Reference proteome</keyword>
<comment type="similarity">
    <text evidence="6">Belongs to the D-isomer specific 2-hydroxyacid dehydrogenase family. GyaR subfamily.</text>
</comment>
<evidence type="ECO:0000259" key="7">
    <source>
        <dbReference type="Pfam" id="PF02826"/>
    </source>
</evidence>
<dbReference type="InterPro" id="IPR006140">
    <property type="entry name" value="D-isomer_DH_NAD-bd"/>
</dbReference>
<dbReference type="SMR" id="A0A067F8J2"/>
<evidence type="ECO:0000313" key="8">
    <source>
        <dbReference type="EMBL" id="KDO63653.1"/>
    </source>
</evidence>
<dbReference type="GO" id="GO:0016618">
    <property type="term" value="F:hydroxypyruvate reductase [NAD(P)H] activity"/>
    <property type="evidence" value="ECO:0000318"/>
    <property type="project" value="GO_Central"/>
</dbReference>
<evidence type="ECO:0000256" key="2">
    <source>
        <dbReference type="ARBA" id="ARBA00022857"/>
    </source>
</evidence>
<dbReference type="GO" id="GO:0030267">
    <property type="term" value="F:glyoxylate reductase (NADPH) activity"/>
    <property type="evidence" value="ECO:0000318"/>
    <property type="project" value="GO_Central"/>
</dbReference>
<dbReference type="STRING" id="2711.A0A067F8J2"/>
<keyword evidence="4" id="KW-0520">NAD</keyword>
<dbReference type="AlphaFoldDB" id="A0A067F8J2"/>
<dbReference type="GO" id="GO:0005829">
    <property type="term" value="C:cytosol"/>
    <property type="evidence" value="ECO:0000318"/>
    <property type="project" value="GO_Central"/>
</dbReference>
<keyword evidence="3" id="KW-0560">Oxidoreductase</keyword>